<dbReference type="AlphaFoldDB" id="A0AB34JY90"/>
<reference evidence="1 2" key="1">
    <citation type="journal article" date="2024" name="Science">
        <title>Giant polyketide synthase enzymes in the biosynthesis of giant marine polyether toxins.</title>
        <authorList>
            <person name="Fallon T.R."/>
            <person name="Shende V.V."/>
            <person name="Wierzbicki I.H."/>
            <person name="Pendleton A.L."/>
            <person name="Watervoot N.F."/>
            <person name="Auber R.P."/>
            <person name="Gonzalez D.J."/>
            <person name="Wisecaver J.H."/>
            <person name="Moore B.S."/>
        </authorList>
    </citation>
    <scope>NUCLEOTIDE SEQUENCE [LARGE SCALE GENOMIC DNA]</scope>
    <source>
        <strain evidence="1 2">12B1</strain>
    </source>
</reference>
<organism evidence="1 2">
    <name type="scientific">Prymnesium parvum</name>
    <name type="common">Toxic golden alga</name>
    <dbReference type="NCBI Taxonomy" id="97485"/>
    <lineage>
        <taxon>Eukaryota</taxon>
        <taxon>Haptista</taxon>
        <taxon>Haptophyta</taxon>
        <taxon>Prymnesiophyceae</taxon>
        <taxon>Prymnesiales</taxon>
        <taxon>Prymnesiaceae</taxon>
        <taxon>Prymnesium</taxon>
    </lineage>
</organism>
<dbReference type="Gene3D" id="3.40.50.150">
    <property type="entry name" value="Vaccinia Virus protein VP39"/>
    <property type="match status" value="1"/>
</dbReference>
<evidence type="ECO:0000313" key="2">
    <source>
        <dbReference type="Proteomes" id="UP001515480"/>
    </source>
</evidence>
<protein>
    <submittedName>
        <fullName evidence="1">Uncharacterized protein</fullName>
    </submittedName>
</protein>
<keyword evidence="2" id="KW-1185">Reference proteome</keyword>
<proteinExistence type="predicted"/>
<comment type="caution">
    <text evidence="1">The sequence shown here is derived from an EMBL/GenBank/DDBJ whole genome shotgun (WGS) entry which is preliminary data.</text>
</comment>
<accession>A0AB34JY90</accession>
<sequence length="294" mass="31681">MISLVLANAAPGESGYGNFSAKTGQCPATNTVHLLCPYAKPTPSADVVMREGNQLLNSSCTNHAIEGVHTVGDMRLALLKAVEPAGRRFEGFAPDFELERWTQLPKEAHLQPKSICEIGLNKGTSAAAWLCSFPDATFLSFDMLRYSISVAASRWLRTAFPGRFDIVKGDTTQSLWKNPRLENTTCDVVSIDGGHTVRIASNDLKGMKELASPKHVLLMDDLRCAAKYCRDPTRAWMNAQDSGLVFEEGCQVLNWDRGAPGHLSAVNATANSVNATANSVNNLSSAANTPVGLT</sequence>
<dbReference type="Pfam" id="PF13578">
    <property type="entry name" value="Methyltransf_24"/>
    <property type="match status" value="1"/>
</dbReference>
<dbReference type="EMBL" id="JBGBPQ010000003">
    <property type="protein sequence ID" value="KAL1526655.1"/>
    <property type="molecule type" value="Genomic_DNA"/>
</dbReference>
<name>A0AB34JY90_PRYPA</name>
<dbReference type="SUPFAM" id="SSF53335">
    <property type="entry name" value="S-adenosyl-L-methionine-dependent methyltransferases"/>
    <property type="match status" value="1"/>
</dbReference>
<evidence type="ECO:0000313" key="1">
    <source>
        <dbReference type="EMBL" id="KAL1526655.1"/>
    </source>
</evidence>
<gene>
    <name evidence="1" type="ORF">AB1Y20_015359</name>
</gene>
<dbReference type="InterPro" id="IPR029063">
    <property type="entry name" value="SAM-dependent_MTases_sf"/>
</dbReference>
<dbReference type="Proteomes" id="UP001515480">
    <property type="component" value="Unassembled WGS sequence"/>
</dbReference>